<comment type="caution">
    <text evidence="1">The sequence shown here is derived from an EMBL/GenBank/DDBJ whole genome shotgun (WGS) entry which is preliminary data.</text>
</comment>
<reference evidence="1 2" key="1">
    <citation type="submission" date="2019-10" db="EMBL/GenBank/DDBJ databases">
        <title>Poseidonibacter ostreae sp. nov., isolated from the gut of the Ostrea denselamellosa.</title>
        <authorList>
            <person name="Choi A."/>
        </authorList>
    </citation>
    <scope>NUCLEOTIDE SEQUENCE [LARGE SCALE GENOMIC DNA]</scope>
    <source>
        <strain evidence="1 2">SJOD-M-33</strain>
    </source>
</reference>
<name>A0A6L4WXF6_9BACT</name>
<proteinExistence type="predicted"/>
<gene>
    <name evidence="1" type="ORF">GBG19_00980</name>
</gene>
<evidence type="ECO:0000313" key="2">
    <source>
        <dbReference type="Proteomes" id="UP000472839"/>
    </source>
</evidence>
<sequence>MLKDAMEDNIKSLEQKLVKGMTADEAKLEVDKLLFSLKIVIDDEKRATFHALASSIQNTISPDNFK</sequence>
<organism evidence="1 2">
    <name type="scientific">Poseidonibacter ostreae</name>
    <dbReference type="NCBI Taxonomy" id="2654171"/>
    <lineage>
        <taxon>Bacteria</taxon>
        <taxon>Pseudomonadati</taxon>
        <taxon>Campylobacterota</taxon>
        <taxon>Epsilonproteobacteria</taxon>
        <taxon>Campylobacterales</taxon>
        <taxon>Arcobacteraceae</taxon>
        <taxon>Poseidonibacter</taxon>
    </lineage>
</organism>
<dbReference type="Proteomes" id="UP000472839">
    <property type="component" value="Unassembled WGS sequence"/>
</dbReference>
<dbReference type="AlphaFoldDB" id="A0A6L4WXF6"/>
<evidence type="ECO:0000313" key="1">
    <source>
        <dbReference type="EMBL" id="KAB7891443.1"/>
    </source>
</evidence>
<protein>
    <submittedName>
        <fullName evidence="1">Uncharacterized protein</fullName>
    </submittedName>
</protein>
<dbReference type="RefSeq" id="WP_152279546.1">
    <property type="nucleotide sequence ID" value="NZ_WFKK01000001.1"/>
</dbReference>
<dbReference type="EMBL" id="WFKK01000001">
    <property type="protein sequence ID" value="KAB7891443.1"/>
    <property type="molecule type" value="Genomic_DNA"/>
</dbReference>
<accession>A0A6L4WXF6</accession>